<accession>S5XP54</accession>
<dbReference type="HOGENOM" id="CLU_1223776_0_0_5"/>
<name>S5XP54_PARAH</name>
<dbReference type="eggNOG" id="ENOG5033KNI">
    <property type="taxonomic scope" value="Bacteria"/>
</dbReference>
<keyword evidence="2" id="KW-1185">Reference proteome</keyword>
<dbReference type="Proteomes" id="UP000015480">
    <property type="component" value="Chromosome"/>
</dbReference>
<dbReference type="OrthoDB" id="7864782at2"/>
<organism evidence="1 2">
    <name type="scientific">Paracoccus aminophilus JCM 7686</name>
    <dbReference type="NCBI Taxonomy" id="1367847"/>
    <lineage>
        <taxon>Bacteria</taxon>
        <taxon>Pseudomonadati</taxon>
        <taxon>Pseudomonadota</taxon>
        <taxon>Alphaproteobacteria</taxon>
        <taxon>Rhodobacterales</taxon>
        <taxon>Paracoccaceae</taxon>
        <taxon>Paracoccus</taxon>
    </lineage>
</organism>
<dbReference type="AlphaFoldDB" id="S5XP54"/>
<evidence type="ECO:0000313" key="2">
    <source>
        <dbReference type="Proteomes" id="UP000015480"/>
    </source>
</evidence>
<protein>
    <submittedName>
        <fullName evidence="1">Uncharacterized protein</fullName>
    </submittedName>
</protein>
<dbReference type="PATRIC" id="fig|1367847.3.peg.1995"/>
<dbReference type="EMBL" id="CP006650">
    <property type="protein sequence ID" value="AGT09094.1"/>
    <property type="molecule type" value="Genomic_DNA"/>
</dbReference>
<sequence length="226" mass="25255">MSEIIEWPCGLGLRDTDFFLKWTTRSAGRNLAGSEQIIGVNSAVWEVSLTFAQTFKADRLRAFEVLVTRMRGRTNIASLCICDPFRYGPRVAPRQWPFDDDVWFSDGTGFADPTSGMQDLLLKAAASAGATSFVTETSNPTRPNLRPGDMFSRDGFLYRVTGSQPGGQVSFEPPLRANLPLGVRLVTDPPRFYGRFASDDEGRRVRENLKWGQQVTVNFVEAFDRS</sequence>
<dbReference type="KEGG" id="pami:JCM7686_2000"/>
<dbReference type="RefSeq" id="WP_020950732.1">
    <property type="nucleotide sequence ID" value="NC_022041.1"/>
</dbReference>
<reference evidence="1 2" key="1">
    <citation type="journal article" date="2014" name="BMC Genomics">
        <title>Architecture and functions of a multipartite genome of the methylotrophic bacterium Paracoccus aminophilus JCM 7686, containing primary and secondary chromids.</title>
        <authorList>
            <person name="Dziewit L."/>
            <person name="Czarnecki J."/>
            <person name="Wibberg D."/>
            <person name="Radlinska M."/>
            <person name="Mrozek P."/>
            <person name="Szymczak M."/>
            <person name="Schluter A."/>
            <person name="Puhler A."/>
            <person name="Bartosik D."/>
        </authorList>
    </citation>
    <scope>NUCLEOTIDE SEQUENCE [LARGE SCALE GENOMIC DNA]</scope>
    <source>
        <strain evidence="1">JCM 7686</strain>
    </source>
</reference>
<evidence type="ECO:0000313" key="1">
    <source>
        <dbReference type="EMBL" id="AGT09094.1"/>
    </source>
</evidence>
<proteinExistence type="predicted"/>
<dbReference type="STRING" id="1367847.JCM7686_2000"/>
<gene>
    <name evidence="1" type="ORF">JCM7686_2000</name>
</gene>